<feature type="transmembrane region" description="Helical" evidence="10">
    <location>
        <begin position="889"/>
        <end position="909"/>
    </location>
</feature>
<evidence type="ECO:0000259" key="11">
    <source>
        <dbReference type="PROSITE" id="PS50048"/>
    </source>
</evidence>
<feature type="domain" description="Zn(2)-C6 fungal-type" evidence="11">
    <location>
        <begin position="115"/>
        <end position="144"/>
    </location>
</feature>
<evidence type="ECO:0000256" key="4">
    <source>
        <dbReference type="ARBA" id="ARBA00023125"/>
    </source>
</evidence>
<dbReference type="Proteomes" id="UP000799770">
    <property type="component" value="Unassembled WGS sequence"/>
</dbReference>
<keyword evidence="5" id="KW-0010">Activator</keyword>
<sequence length="988" mass="108613">MISSMHQYPPAFSQHLPTPNMVDHHHHHQQQQHLQHMGPSPLDTLAHTSQYAALQFHQNRHVLPNGKGMVKQHRLPYTNGPLAAAPHSRRDSMLHERSGRGTATSGPVRRRISRACDQCNQLRTKCDGKAPCAHCIEFGLTCEYVRERKKRGKASRKDIAQQQAAAAAAAAAVANGTAPPSGDSMSGSPQSRSTGYPEEQKMSEPAQSESESVTAQRPLPDLPPPSLPQGRSASMATTRGMEGAPLYQDAAPISRTMSMSAIDEHAVHHQIAVSSDGMHPMPPPRIQTQGLPMHDRGVPIVPIPEYTSMDDFHRNHLMHQSPIHNMPHPHPIIPSNGMQEYSDSPYSMMSPQSAQAPPNPFRMPNAESPMPGFVGTSPVDGSPGWFSLPSPSTTMPYPGGAQHATNPQQLRYPVLAPLVPHLTSIMPVSLACDLLELYFQSSSSAFMQPVSPYVLGYVFRKRSFLRTQSPRVCSPALLASMLWIGVLTSESPYLSSSPSARSALSEKLLNLTIGLLKPLVHTSPSDDSPTFSNSVLNGVTIGGFGMPAGQQDAELTIPGAPGGIDDIATYMHLAIVISASEYKAASLRWWNAAWALARELKLGKEVPTTPPPEHDDDAEGEVDLEHLNGQSNGQNTPINLTEEQKEERRRTWWLLFAVDRHLALCYNRPLSLLDIECDGLLQPVDDPLWQAGEFYNGDSAHQSFSDPTSPHLGRRRGPIFECTGHSVFGFFLPLMVILGEIVDLTHARNHPRFGKYRNGSDWDDHAAEITRQLEAYQESLRALKEKALNEASMDIPETMHPGTPSARSVNSTTSRAQESLMRAKIVAAYGTHLCHTLAVLLNGKWDPISLLDDNDLWISSQSFIDATGHAVSAAEALNEILDLDPDLSFMPFFFGIYLLQGSFLLLLIADKLQGEANPNVVKACETIVRAHEACIVTLNTEYQRNFRKVMRSALQQVRGDNFAELAQLRRREMLSLYRWSGDGTGLAL</sequence>
<dbReference type="Pfam" id="PF00172">
    <property type="entry name" value="Zn_clus"/>
    <property type="match status" value="1"/>
</dbReference>
<dbReference type="GO" id="GO:0000981">
    <property type="term" value="F:DNA-binding transcription factor activity, RNA polymerase II-specific"/>
    <property type="evidence" value="ECO:0007669"/>
    <property type="project" value="InterPro"/>
</dbReference>
<dbReference type="PROSITE" id="PS50048">
    <property type="entry name" value="ZN2_CY6_FUNGAL_2"/>
    <property type="match status" value="1"/>
</dbReference>
<feature type="region of interest" description="Disordered" evidence="9">
    <location>
        <begin position="1"/>
        <end position="44"/>
    </location>
</feature>
<evidence type="ECO:0000256" key="8">
    <source>
        <dbReference type="ARBA" id="ARBA00037990"/>
    </source>
</evidence>
<dbReference type="GO" id="GO:0008270">
    <property type="term" value="F:zinc ion binding"/>
    <property type="evidence" value="ECO:0007669"/>
    <property type="project" value="InterPro"/>
</dbReference>
<dbReference type="OrthoDB" id="5365785at2759"/>
<evidence type="ECO:0000256" key="1">
    <source>
        <dbReference type="ARBA" id="ARBA00022723"/>
    </source>
</evidence>
<keyword evidence="1" id="KW-0479">Metal-binding</keyword>
<dbReference type="InterPro" id="IPR007219">
    <property type="entry name" value="XnlR_reg_dom"/>
</dbReference>
<dbReference type="GO" id="GO:0006351">
    <property type="term" value="P:DNA-templated transcription"/>
    <property type="evidence" value="ECO:0007669"/>
    <property type="project" value="InterPro"/>
</dbReference>
<keyword evidence="13" id="KW-1185">Reference proteome</keyword>
<reference evidence="12" key="1">
    <citation type="journal article" date="2020" name="Stud. Mycol.">
        <title>101 Dothideomycetes genomes: a test case for predicting lifestyles and emergence of pathogens.</title>
        <authorList>
            <person name="Haridas S."/>
            <person name="Albert R."/>
            <person name="Binder M."/>
            <person name="Bloem J."/>
            <person name="Labutti K."/>
            <person name="Salamov A."/>
            <person name="Andreopoulos B."/>
            <person name="Baker S."/>
            <person name="Barry K."/>
            <person name="Bills G."/>
            <person name="Bluhm B."/>
            <person name="Cannon C."/>
            <person name="Castanera R."/>
            <person name="Culley D."/>
            <person name="Daum C."/>
            <person name="Ezra D."/>
            <person name="Gonzalez J."/>
            <person name="Henrissat B."/>
            <person name="Kuo A."/>
            <person name="Liang C."/>
            <person name="Lipzen A."/>
            <person name="Lutzoni F."/>
            <person name="Magnuson J."/>
            <person name="Mondo S."/>
            <person name="Nolan M."/>
            <person name="Ohm R."/>
            <person name="Pangilinan J."/>
            <person name="Park H.-J."/>
            <person name="Ramirez L."/>
            <person name="Alfaro M."/>
            <person name="Sun H."/>
            <person name="Tritt A."/>
            <person name="Yoshinaga Y."/>
            <person name="Zwiers L.-H."/>
            <person name="Turgeon B."/>
            <person name="Goodwin S."/>
            <person name="Spatafora J."/>
            <person name="Crous P."/>
            <person name="Grigoriev I."/>
        </authorList>
    </citation>
    <scope>NUCLEOTIDE SEQUENCE</scope>
    <source>
        <strain evidence="12">CBS 627.86</strain>
    </source>
</reference>
<evidence type="ECO:0000256" key="5">
    <source>
        <dbReference type="ARBA" id="ARBA00023159"/>
    </source>
</evidence>
<feature type="compositionally biased region" description="Basic and acidic residues" evidence="9">
    <location>
        <begin position="88"/>
        <end position="99"/>
    </location>
</feature>
<feature type="region of interest" description="Disordered" evidence="9">
    <location>
        <begin position="171"/>
        <end position="244"/>
    </location>
</feature>
<evidence type="ECO:0000256" key="6">
    <source>
        <dbReference type="ARBA" id="ARBA00023163"/>
    </source>
</evidence>
<evidence type="ECO:0000256" key="3">
    <source>
        <dbReference type="ARBA" id="ARBA00023015"/>
    </source>
</evidence>
<dbReference type="SUPFAM" id="SSF57701">
    <property type="entry name" value="Zn2/Cys6 DNA-binding domain"/>
    <property type="match status" value="1"/>
</dbReference>
<keyword evidence="7" id="KW-0539">Nucleus</keyword>
<name>A0A6A5ZR20_9PLEO</name>
<dbReference type="InterPro" id="IPR036864">
    <property type="entry name" value="Zn2-C6_fun-type_DNA-bd_sf"/>
</dbReference>
<protein>
    <submittedName>
        <fullName evidence="12">Fungal-specific transcription factor domain-containing protein</fullName>
    </submittedName>
</protein>
<comment type="similarity">
    <text evidence="8">Belongs to the xlnR/xlr1 family.</text>
</comment>
<dbReference type="Pfam" id="PF04082">
    <property type="entry name" value="Fungal_trans"/>
    <property type="match status" value="1"/>
</dbReference>
<keyword evidence="3" id="KW-0805">Transcription regulation</keyword>
<dbReference type="PANTHER" id="PTHR47663">
    <property type="entry name" value="XYLANOLYTIC TRANSCRIPTIONAL ACTIVATOR XLNR-RELATED"/>
    <property type="match status" value="1"/>
</dbReference>
<dbReference type="SMART" id="SM00066">
    <property type="entry name" value="GAL4"/>
    <property type="match status" value="1"/>
</dbReference>
<accession>A0A6A5ZR20</accession>
<dbReference type="InterPro" id="IPR001138">
    <property type="entry name" value="Zn2Cys6_DnaBD"/>
</dbReference>
<dbReference type="Gene3D" id="4.10.240.10">
    <property type="entry name" value="Zn(2)-C6 fungal-type DNA-binding domain"/>
    <property type="match status" value="1"/>
</dbReference>
<dbReference type="PANTHER" id="PTHR47663:SF1">
    <property type="entry name" value="XYLANOLYTIC TRANSCRIPTIONAL ACTIVATOR XLNR-RELATED"/>
    <property type="match status" value="1"/>
</dbReference>
<keyword evidence="2" id="KW-0862">Zinc</keyword>
<evidence type="ECO:0000313" key="13">
    <source>
        <dbReference type="Proteomes" id="UP000799770"/>
    </source>
</evidence>
<evidence type="ECO:0000256" key="9">
    <source>
        <dbReference type="SAM" id="MobiDB-lite"/>
    </source>
</evidence>
<feature type="compositionally biased region" description="Polar residues" evidence="9">
    <location>
        <begin position="183"/>
        <end position="194"/>
    </location>
</feature>
<dbReference type="GO" id="GO:0003677">
    <property type="term" value="F:DNA binding"/>
    <property type="evidence" value="ECO:0007669"/>
    <property type="project" value="UniProtKB-KW"/>
</dbReference>
<dbReference type="AlphaFoldDB" id="A0A6A5ZR20"/>
<dbReference type="CDD" id="cd12148">
    <property type="entry name" value="fungal_TF_MHR"/>
    <property type="match status" value="1"/>
</dbReference>
<evidence type="ECO:0000256" key="2">
    <source>
        <dbReference type="ARBA" id="ARBA00022833"/>
    </source>
</evidence>
<keyword evidence="4" id="KW-0238">DNA-binding</keyword>
<proteinExistence type="inferred from homology"/>
<dbReference type="CDD" id="cd00067">
    <property type="entry name" value="GAL4"/>
    <property type="match status" value="1"/>
</dbReference>
<keyword evidence="10" id="KW-0472">Membrane</keyword>
<keyword evidence="6" id="KW-0804">Transcription</keyword>
<evidence type="ECO:0000256" key="10">
    <source>
        <dbReference type="SAM" id="Phobius"/>
    </source>
</evidence>
<dbReference type="EMBL" id="ML977312">
    <property type="protein sequence ID" value="KAF2121414.1"/>
    <property type="molecule type" value="Genomic_DNA"/>
</dbReference>
<evidence type="ECO:0000313" key="12">
    <source>
        <dbReference type="EMBL" id="KAF2121414.1"/>
    </source>
</evidence>
<dbReference type="InterPro" id="IPR051439">
    <property type="entry name" value="XlnR/Xlr1"/>
</dbReference>
<dbReference type="FunFam" id="4.10.240.10:FF:000004">
    <property type="entry name" value="Xylanolytic transcriptional activator XlnR"/>
    <property type="match status" value="1"/>
</dbReference>
<gene>
    <name evidence="12" type="ORF">BDV96DRAFT_211542</name>
</gene>
<feature type="region of interest" description="Disordered" evidence="9">
    <location>
        <begin position="81"/>
        <end position="109"/>
    </location>
</feature>
<feature type="compositionally biased region" description="Polar residues" evidence="9">
    <location>
        <begin position="205"/>
        <end position="215"/>
    </location>
</feature>
<keyword evidence="10" id="KW-0812">Transmembrane</keyword>
<dbReference type="SMART" id="SM00906">
    <property type="entry name" value="Fungal_trans"/>
    <property type="match status" value="1"/>
</dbReference>
<keyword evidence="10" id="KW-1133">Transmembrane helix</keyword>
<evidence type="ECO:0000256" key="7">
    <source>
        <dbReference type="ARBA" id="ARBA00023242"/>
    </source>
</evidence>
<organism evidence="12 13">
    <name type="scientific">Lophiotrema nucula</name>
    <dbReference type="NCBI Taxonomy" id="690887"/>
    <lineage>
        <taxon>Eukaryota</taxon>
        <taxon>Fungi</taxon>
        <taxon>Dikarya</taxon>
        <taxon>Ascomycota</taxon>
        <taxon>Pezizomycotina</taxon>
        <taxon>Dothideomycetes</taxon>
        <taxon>Pleosporomycetidae</taxon>
        <taxon>Pleosporales</taxon>
        <taxon>Lophiotremataceae</taxon>
        <taxon>Lophiotrema</taxon>
    </lineage>
</organism>